<dbReference type="InterPro" id="IPR048958">
    <property type="entry name" value="Polysacc_lyase_14"/>
</dbReference>
<dbReference type="PANTHER" id="PTHR40124">
    <property type="match status" value="1"/>
</dbReference>
<dbReference type="AlphaFoldDB" id="A0A0U2SPV1"/>
<dbReference type="Gene3D" id="2.60.120.200">
    <property type="match status" value="1"/>
</dbReference>
<feature type="chain" id="PRO_5039696883" description="Polysaccharide lyase 14 domain-containing protein" evidence="1">
    <location>
        <begin position="28"/>
        <end position="301"/>
    </location>
</feature>
<dbReference type="RefSeq" id="WP_010061774.1">
    <property type="nucleotide sequence ID" value="NZ_CP013738.1"/>
</dbReference>
<dbReference type="EMBL" id="CP013738">
    <property type="protein sequence ID" value="ALU92272.1"/>
    <property type="molecule type" value="Genomic_DNA"/>
</dbReference>
<sequence length="301" mass="32288">MKTKTLLLTAAAALLVPAAVLAPQATAGPAPAAKAPTYKVNTFERPAAGNGYPLGQWATDGWTAPWQQGMETRARIDDTTPAHGGSKSLRIHYPKGKIGPEDSGAQAPFALTKAREYYLSFWVKFSGDFSWGTTEYAGKVGLGLAGGASCSGGQVCDGTNGFSSRMIWRQNNGQAAVYYYHMGHAGQYGDYAVLKKNGADIHWPKNQWVNVAQRVKVNTVTGGNANPDGEIEVFYNGQSAAKVTGLRFVTNNDQVDRAYFSSFAGGATPSFAPNNDNSFIWYDDLKVSTDRNDICELSSCT</sequence>
<keyword evidence="1" id="KW-0732">Signal</keyword>
<feature type="domain" description="Polysaccharide lyase 14" evidence="2">
    <location>
        <begin position="84"/>
        <end position="280"/>
    </location>
</feature>
<evidence type="ECO:0000313" key="4">
    <source>
        <dbReference type="Proteomes" id="UP000064183"/>
    </source>
</evidence>
<organism evidence="3 4">
    <name type="scientific">Streptomyces globisporus C-1027</name>
    <dbReference type="NCBI Taxonomy" id="1172567"/>
    <lineage>
        <taxon>Bacteria</taxon>
        <taxon>Bacillati</taxon>
        <taxon>Actinomycetota</taxon>
        <taxon>Actinomycetes</taxon>
        <taxon>Kitasatosporales</taxon>
        <taxon>Streptomycetaceae</taxon>
        <taxon>Streptomyces</taxon>
    </lineage>
</organism>
<evidence type="ECO:0000259" key="2">
    <source>
        <dbReference type="Pfam" id="PF21294"/>
    </source>
</evidence>
<feature type="signal peptide" evidence="1">
    <location>
        <begin position="1"/>
        <end position="27"/>
    </location>
</feature>
<reference evidence="3 4" key="1">
    <citation type="journal article" date="2012" name="J. Bacteriol.">
        <title>Draft genome sequence of Streptomyces globisporus C-1027, which produces an antitumor antibiotic consisting of a nine-membered enediyne with a chromoprotein.</title>
        <authorList>
            <person name="Wang L."/>
            <person name="Wang S."/>
            <person name="He Q."/>
            <person name="Yu T."/>
            <person name="Li Q."/>
            <person name="Hong B."/>
        </authorList>
    </citation>
    <scope>NUCLEOTIDE SEQUENCE [LARGE SCALE GENOMIC DNA]</scope>
    <source>
        <strain evidence="3 4">C-1027</strain>
    </source>
</reference>
<dbReference type="Proteomes" id="UP000064183">
    <property type="component" value="Chromosome"/>
</dbReference>
<dbReference type="STRING" id="1172567.WQO_02195"/>
<protein>
    <recommendedName>
        <fullName evidence="2">Polysaccharide lyase 14 domain-containing protein</fullName>
    </recommendedName>
</protein>
<name>A0A0U2SPV1_STRGL</name>
<evidence type="ECO:0000313" key="3">
    <source>
        <dbReference type="EMBL" id="ALU92272.1"/>
    </source>
</evidence>
<dbReference type="PANTHER" id="PTHR40124:SF1">
    <property type="entry name" value="DISAGGREGATASE RELATED REPEAT PROTEIN"/>
    <property type="match status" value="1"/>
</dbReference>
<accession>A0A0U2SPV1</accession>
<evidence type="ECO:0000256" key="1">
    <source>
        <dbReference type="SAM" id="SignalP"/>
    </source>
</evidence>
<gene>
    <name evidence="3" type="ORF">WQO_02195</name>
</gene>
<dbReference type="GeneID" id="27781101"/>
<dbReference type="KEGG" id="sgb:WQO_02195"/>
<proteinExistence type="predicted"/>
<dbReference type="Pfam" id="PF21294">
    <property type="entry name" value="Polysacc_lyase_14"/>
    <property type="match status" value="1"/>
</dbReference>